<evidence type="ECO:0000256" key="1">
    <source>
        <dbReference type="SAM" id="MobiDB-lite"/>
    </source>
</evidence>
<evidence type="ECO:0000313" key="3">
    <source>
        <dbReference type="Proteomes" id="UP000243426"/>
    </source>
</evidence>
<gene>
    <name evidence="2" type="ORF">SAMN05216198_3014</name>
</gene>
<protein>
    <submittedName>
        <fullName evidence="2">Uncharacterized protein</fullName>
    </submittedName>
</protein>
<keyword evidence="3" id="KW-1185">Reference proteome</keyword>
<proteinExistence type="predicted"/>
<dbReference type="STRING" id="797277.SAMN05216198_3014"/>
<feature type="compositionally biased region" description="Polar residues" evidence="1">
    <location>
        <begin position="55"/>
        <end position="70"/>
    </location>
</feature>
<sequence length="70" mass="8096">MTKQSTPGDRPRYRISADRQSAYRRVRYVESSHPDDGQCTLCQLDKLAEREQIEQQDPTANSADQKPTDR</sequence>
<accession>A0A1H1VSN4</accession>
<dbReference type="AlphaFoldDB" id="A0A1H1VSN4"/>
<dbReference type="OrthoDB" id="6947992at2"/>
<dbReference type="EMBL" id="LT629748">
    <property type="protein sequence ID" value="SDS87286.1"/>
    <property type="molecule type" value="Genomic_DNA"/>
</dbReference>
<reference evidence="3" key="1">
    <citation type="submission" date="2016-10" db="EMBL/GenBank/DDBJ databases">
        <authorList>
            <person name="Varghese N."/>
            <person name="Submissions S."/>
        </authorList>
    </citation>
    <scope>NUCLEOTIDE SEQUENCE [LARGE SCALE GENOMIC DNA]</scope>
    <source>
        <strain evidence="3">2SM5</strain>
    </source>
</reference>
<organism evidence="2 3">
    <name type="scientific">Halopseudomonas litoralis</name>
    <dbReference type="NCBI Taxonomy" id="797277"/>
    <lineage>
        <taxon>Bacteria</taxon>
        <taxon>Pseudomonadati</taxon>
        <taxon>Pseudomonadota</taxon>
        <taxon>Gammaproteobacteria</taxon>
        <taxon>Pseudomonadales</taxon>
        <taxon>Pseudomonadaceae</taxon>
        <taxon>Halopseudomonas</taxon>
    </lineage>
</organism>
<name>A0A1H1VSN4_9GAMM</name>
<dbReference type="RefSeq" id="WP_090274657.1">
    <property type="nucleotide sequence ID" value="NZ_LT629748.1"/>
</dbReference>
<feature type="region of interest" description="Disordered" evidence="1">
    <location>
        <begin position="49"/>
        <end position="70"/>
    </location>
</feature>
<dbReference type="Proteomes" id="UP000243426">
    <property type="component" value="Chromosome I"/>
</dbReference>
<evidence type="ECO:0000313" key="2">
    <source>
        <dbReference type="EMBL" id="SDS87286.1"/>
    </source>
</evidence>